<dbReference type="HOGENOM" id="CLU_2093340_0_0_11"/>
<evidence type="ECO:0000256" key="1">
    <source>
        <dbReference type="SAM" id="MobiDB-lite"/>
    </source>
</evidence>
<evidence type="ECO:0000313" key="3">
    <source>
        <dbReference type="EMBL" id="ADB74925.1"/>
    </source>
</evidence>
<dbReference type="KEGG" id="gob:Gobs_2242"/>
<keyword evidence="4" id="KW-1185">Reference proteome</keyword>
<dbReference type="OrthoDB" id="4833278at2"/>
<dbReference type="Proteomes" id="UP000001382">
    <property type="component" value="Chromosome"/>
</dbReference>
<accession>D2SGT2</accession>
<evidence type="ECO:0000313" key="4">
    <source>
        <dbReference type="Proteomes" id="UP000001382"/>
    </source>
</evidence>
<protein>
    <recommendedName>
        <fullName evidence="2">STAS domain-containing protein</fullName>
    </recommendedName>
</protein>
<dbReference type="PROSITE" id="PS50801">
    <property type="entry name" value="STAS"/>
    <property type="match status" value="1"/>
</dbReference>
<sequence>MGGVHRLSAGSEPPSGASRVVHEDAGPVLHLLGDVDGPLVGQLRAEGVDERELVAVHVASVGYIDSAGLSLLVRWAQSAARDGRPAVLRHASPRFREVLDLAGISVLSTLEDDGRA</sequence>
<organism evidence="3 4">
    <name type="scientific">Geodermatophilus obscurus (strain ATCC 25078 / DSM 43160 / JCM 3152 / CCUG 61914 / KCC A-0152 / KCTC 9177 / NBRC 13315 / NRRL B-3577 / G-20)</name>
    <dbReference type="NCBI Taxonomy" id="526225"/>
    <lineage>
        <taxon>Bacteria</taxon>
        <taxon>Bacillati</taxon>
        <taxon>Actinomycetota</taxon>
        <taxon>Actinomycetes</taxon>
        <taxon>Geodermatophilales</taxon>
        <taxon>Geodermatophilaceae</taxon>
        <taxon>Geodermatophilus</taxon>
    </lineage>
</organism>
<dbReference type="Pfam" id="PF13466">
    <property type="entry name" value="STAS_2"/>
    <property type="match status" value="1"/>
</dbReference>
<reference evidence="3 4" key="1">
    <citation type="journal article" date="2010" name="Stand. Genomic Sci.">
        <title>Complete genome sequence of Geodermatophilus obscurus type strain (G-20).</title>
        <authorList>
            <person name="Ivanova N."/>
            <person name="Sikorski J."/>
            <person name="Jando M."/>
            <person name="Munk C."/>
            <person name="Lapidus A."/>
            <person name="Glavina Del Rio T."/>
            <person name="Copeland A."/>
            <person name="Tice H."/>
            <person name="Cheng J.-F."/>
            <person name="Lucas S."/>
            <person name="Chen F."/>
            <person name="Nolan M."/>
            <person name="Bruce D."/>
            <person name="Goodwin L."/>
            <person name="Pitluck S."/>
            <person name="Mavromatis K."/>
            <person name="Mikhailova N."/>
            <person name="Pati A."/>
            <person name="Chen A."/>
            <person name="Palaniappan K."/>
            <person name="Land M."/>
            <person name="Hauser L."/>
            <person name="Chang Y.-J."/>
            <person name="Jeffries C.D."/>
            <person name="Meincke L."/>
            <person name="Brettin T."/>
            <person name="Detter J.C."/>
            <person name="Detter J.C."/>
            <person name="Rohde M."/>
            <person name="Goeker M."/>
            <person name="Bristow J."/>
            <person name="Eisen J.A."/>
            <person name="Markowitz V."/>
            <person name="Hugenholtz P."/>
            <person name="Kyrpides N.C."/>
            <person name="Klenk H.-P."/>
        </authorList>
    </citation>
    <scope>NUCLEOTIDE SEQUENCE [LARGE SCALE GENOMIC DNA]</scope>
    <source>
        <strain evidence="4">ATCC 25078 / DSM 43160 / JCM 3152 / KCC A-0152 / KCTC 9177 / NBRC 13315 / NRRL B-3577 / G-20</strain>
    </source>
</reference>
<reference evidence="4" key="2">
    <citation type="submission" date="2010-01" db="EMBL/GenBank/DDBJ databases">
        <title>The complete genome of Geodermatophilus obscurus DSM 43160.</title>
        <authorList>
            <consortium name="US DOE Joint Genome Institute (JGI-PGF)"/>
            <person name="Lucas S."/>
            <person name="Copeland A."/>
            <person name="Lapidus A."/>
            <person name="Glavina del Rio T."/>
            <person name="Dalin E."/>
            <person name="Tice H."/>
            <person name="Bruce D."/>
            <person name="Goodwin L."/>
            <person name="Pitluck S."/>
            <person name="Kyrpides N."/>
            <person name="Mavromatis K."/>
            <person name="Ivanova N."/>
            <person name="Munk A.C."/>
            <person name="Brettin T."/>
            <person name="Detter J.C."/>
            <person name="Han C."/>
            <person name="Larimer F."/>
            <person name="Land M."/>
            <person name="Hauser L."/>
            <person name="Markowitz V."/>
            <person name="Cheng J.-F."/>
            <person name="Hugenholtz P."/>
            <person name="Woyke T."/>
            <person name="Wu D."/>
            <person name="Jando M."/>
            <person name="Schneider S."/>
            <person name="Klenk H.-P."/>
            <person name="Eisen J.A."/>
        </authorList>
    </citation>
    <scope>NUCLEOTIDE SEQUENCE [LARGE SCALE GENOMIC DNA]</scope>
    <source>
        <strain evidence="4">ATCC 25078 / DSM 43160 / JCM 3152 / KCC A-0152 / KCTC 9177 / NBRC 13315 / NRRL B-3577 / G-20</strain>
    </source>
</reference>
<dbReference type="InterPro" id="IPR036513">
    <property type="entry name" value="STAS_dom_sf"/>
</dbReference>
<feature type="domain" description="STAS" evidence="2">
    <location>
        <begin position="54"/>
        <end position="116"/>
    </location>
</feature>
<dbReference type="CDD" id="cd07043">
    <property type="entry name" value="STAS_anti-anti-sigma_factors"/>
    <property type="match status" value="1"/>
</dbReference>
<feature type="region of interest" description="Disordered" evidence="1">
    <location>
        <begin position="1"/>
        <end position="20"/>
    </location>
</feature>
<evidence type="ECO:0000259" key="2">
    <source>
        <dbReference type="PROSITE" id="PS50801"/>
    </source>
</evidence>
<dbReference type="eggNOG" id="COG1366">
    <property type="taxonomic scope" value="Bacteria"/>
</dbReference>
<gene>
    <name evidence="3" type="ordered locus">Gobs_2242</name>
</gene>
<dbReference type="AlphaFoldDB" id="D2SGT2"/>
<proteinExistence type="predicted"/>
<dbReference type="InterPro" id="IPR058548">
    <property type="entry name" value="MlaB-like_STAS"/>
</dbReference>
<dbReference type="SUPFAM" id="SSF52091">
    <property type="entry name" value="SpoIIaa-like"/>
    <property type="match status" value="1"/>
</dbReference>
<dbReference type="Gene3D" id="3.30.750.24">
    <property type="entry name" value="STAS domain"/>
    <property type="match status" value="1"/>
</dbReference>
<name>D2SGT2_GEOOG</name>
<dbReference type="STRING" id="526225.Gobs_2242"/>
<dbReference type="EMBL" id="CP001867">
    <property type="protein sequence ID" value="ADB74925.1"/>
    <property type="molecule type" value="Genomic_DNA"/>
</dbReference>
<dbReference type="InterPro" id="IPR002645">
    <property type="entry name" value="STAS_dom"/>
</dbReference>